<protein>
    <submittedName>
        <fullName evidence="1">Uncharacterized protein</fullName>
    </submittedName>
</protein>
<evidence type="ECO:0000313" key="2">
    <source>
        <dbReference type="Proteomes" id="UP000485058"/>
    </source>
</evidence>
<evidence type="ECO:0000313" key="1">
    <source>
        <dbReference type="EMBL" id="GFH23176.1"/>
    </source>
</evidence>
<sequence>MPLTQAQLRTVAPQLHRLQGRGNAFSASNGYFAVGELAYNGLSNSFGVSLSQAQAGSMNVPLAELGSGLVAGRGFSGIEQIGGANSLTLLS</sequence>
<gene>
    <name evidence="1" type="ORF">HaLaN_20749</name>
</gene>
<reference evidence="1 2" key="1">
    <citation type="submission" date="2020-02" db="EMBL/GenBank/DDBJ databases">
        <title>Draft genome sequence of Haematococcus lacustris strain NIES-144.</title>
        <authorList>
            <person name="Morimoto D."/>
            <person name="Nakagawa S."/>
            <person name="Yoshida T."/>
            <person name="Sawayama S."/>
        </authorList>
    </citation>
    <scope>NUCLEOTIDE SEQUENCE [LARGE SCALE GENOMIC DNA]</scope>
    <source>
        <strain evidence="1 2">NIES-144</strain>
    </source>
</reference>
<dbReference type="Proteomes" id="UP000485058">
    <property type="component" value="Unassembled WGS sequence"/>
</dbReference>
<accession>A0A699ZWR5</accession>
<keyword evidence="2" id="KW-1185">Reference proteome</keyword>
<proteinExistence type="predicted"/>
<dbReference type="AlphaFoldDB" id="A0A699ZWR5"/>
<dbReference type="EMBL" id="BLLF01002208">
    <property type="protein sequence ID" value="GFH23176.1"/>
    <property type="molecule type" value="Genomic_DNA"/>
</dbReference>
<feature type="non-terminal residue" evidence="1">
    <location>
        <position position="91"/>
    </location>
</feature>
<comment type="caution">
    <text evidence="1">The sequence shown here is derived from an EMBL/GenBank/DDBJ whole genome shotgun (WGS) entry which is preliminary data.</text>
</comment>
<name>A0A699ZWR5_HAELA</name>
<organism evidence="1 2">
    <name type="scientific">Haematococcus lacustris</name>
    <name type="common">Green alga</name>
    <name type="synonym">Haematococcus pluvialis</name>
    <dbReference type="NCBI Taxonomy" id="44745"/>
    <lineage>
        <taxon>Eukaryota</taxon>
        <taxon>Viridiplantae</taxon>
        <taxon>Chlorophyta</taxon>
        <taxon>core chlorophytes</taxon>
        <taxon>Chlorophyceae</taxon>
        <taxon>CS clade</taxon>
        <taxon>Chlamydomonadales</taxon>
        <taxon>Haematococcaceae</taxon>
        <taxon>Haematococcus</taxon>
    </lineage>
</organism>